<gene>
    <name evidence="2" type="ORF">O181_001160</name>
</gene>
<accession>A0A9Q3BAG2</accession>
<dbReference type="EMBL" id="AVOT02000160">
    <property type="protein sequence ID" value="MBW0461445.1"/>
    <property type="molecule type" value="Genomic_DNA"/>
</dbReference>
<evidence type="ECO:0000313" key="3">
    <source>
        <dbReference type="Proteomes" id="UP000765509"/>
    </source>
</evidence>
<feature type="compositionally biased region" description="Low complexity" evidence="1">
    <location>
        <begin position="51"/>
        <end position="63"/>
    </location>
</feature>
<dbReference type="Proteomes" id="UP000765509">
    <property type="component" value="Unassembled WGS sequence"/>
</dbReference>
<organism evidence="2 3">
    <name type="scientific">Austropuccinia psidii MF-1</name>
    <dbReference type="NCBI Taxonomy" id="1389203"/>
    <lineage>
        <taxon>Eukaryota</taxon>
        <taxon>Fungi</taxon>
        <taxon>Dikarya</taxon>
        <taxon>Basidiomycota</taxon>
        <taxon>Pucciniomycotina</taxon>
        <taxon>Pucciniomycetes</taxon>
        <taxon>Pucciniales</taxon>
        <taxon>Sphaerophragmiaceae</taxon>
        <taxon>Austropuccinia</taxon>
    </lineage>
</organism>
<evidence type="ECO:0000256" key="1">
    <source>
        <dbReference type="SAM" id="MobiDB-lite"/>
    </source>
</evidence>
<feature type="region of interest" description="Disordered" evidence="1">
    <location>
        <begin position="49"/>
        <end position="84"/>
    </location>
</feature>
<name>A0A9Q3BAG2_9BASI</name>
<evidence type="ECO:0000313" key="2">
    <source>
        <dbReference type="EMBL" id="MBW0461445.1"/>
    </source>
</evidence>
<dbReference type="AlphaFoldDB" id="A0A9Q3BAG2"/>
<comment type="caution">
    <text evidence="2">The sequence shown here is derived from an EMBL/GenBank/DDBJ whole genome shotgun (WGS) entry which is preliminary data.</text>
</comment>
<proteinExistence type="predicted"/>
<protein>
    <submittedName>
        <fullName evidence="2">Uncharacterized protein</fullName>
    </submittedName>
</protein>
<feature type="compositionally biased region" description="Polar residues" evidence="1">
    <location>
        <begin position="71"/>
        <end position="84"/>
    </location>
</feature>
<sequence>MGWRSGMVSIGLHAQTWQCTHFVGLKTTNCGGPIDVHGGIHCTIQLNATSGTGDKPTDTTGPKLQEDNLLRQPSGSAGLNQQPISKAHAIPQPCFFLCK</sequence>
<keyword evidence="3" id="KW-1185">Reference proteome</keyword>
<reference evidence="2" key="1">
    <citation type="submission" date="2021-03" db="EMBL/GenBank/DDBJ databases">
        <title>Draft genome sequence of rust myrtle Austropuccinia psidii MF-1, a brazilian biotype.</title>
        <authorList>
            <person name="Quecine M.C."/>
            <person name="Pachon D.M.R."/>
            <person name="Bonatelli M.L."/>
            <person name="Correr F.H."/>
            <person name="Franceschini L.M."/>
            <person name="Leite T.F."/>
            <person name="Margarido G.R.A."/>
            <person name="Almeida C.A."/>
            <person name="Ferrarezi J.A."/>
            <person name="Labate C.A."/>
        </authorList>
    </citation>
    <scope>NUCLEOTIDE SEQUENCE</scope>
    <source>
        <strain evidence="2">MF-1</strain>
    </source>
</reference>